<dbReference type="Gene3D" id="3.30.1450.10">
    <property type="match status" value="1"/>
</dbReference>
<comment type="caution">
    <text evidence="6">The sequence shown here is derived from an EMBL/GenBank/DDBJ whole genome shotgun (WGS) entry which is preliminary data.</text>
</comment>
<evidence type="ECO:0000256" key="4">
    <source>
        <dbReference type="HAMAP-Rule" id="MF_00925"/>
    </source>
</evidence>
<organism evidence="6 7">
    <name type="scientific">Sinobacterium norvegicum</name>
    <dbReference type="NCBI Taxonomy" id="1641715"/>
    <lineage>
        <taxon>Bacteria</taxon>
        <taxon>Pseudomonadati</taxon>
        <taxon>Pseudomonadota</taxon>
        <taxon>Gammaproteobacteria</taxon>
        <taxon>Cellvibrionales</taxon>
        <taxon>Spongiibacteraceae</taxon>
        <taxon>Sinobacterium</taxon>
    </lineage>
</organism>
<comment type="subcellular location">
    <subcellularLocation>
        <location evidence="4">Cell outer membrane</location>
    </subcellularLocation>
</comment>
<protein>
    <recommendedName>
        <fullName evidence="4">Outer membrane protein assembly factor BamE</fullName>
    </recommendedName>
</protein>
<dbReference type="PANTHER" id="PTHR37482:SF1">
    <property type="entry name" value="OUTER MEMBRANE PROTEIN ASSEMBLY FACTOR BAME"/>
    <property type="match status" value="1"/>
</dbReference>
<reference evidence="6" key="1">
    <citation type="submission" date="2021-12" db="EMBL/GenBank/DDBJ databases">
        <authorList>
            <person name="Rodrigo-Torres L."/>
            <person name="Arahal R. D."/>
            <person name="Lucena T."/>
        </authorList>
    </citation>
    <scope>NUCLEOTIDE SEQUENCE</scope>
    <source>
        <strain evidence="6">CECT 8267</strain>
    </source>
</reference>
<evidence type="ECO:0000313" key="6">
    <source>
        <dbReference type="EMBL" id="CAH0992222.1"/>
    </source>
</evidence>
<evidence type="ECO:0000313" key="7">
    <source>
        <dbReference type="Proteomes" id="UP000838100"/>
    </source>
</evidence>
<evidence type="ECO:0000256" key="2">
    <source>
        <dbReference type="ARBA" id="ARBA00023136"/>
    </source>
</evidence>
<comment type="similarity">
    <text evidence="4">Belongs to the BamE family.</text>
</comment>
<evidence type="ECO:0000259" key="5">
    <source>
        <dbReference type="Pfam" id="PF04355"/>
    </source>
</evidence>
<evidence type="ECO:0000256" key="3">
    <source>
        <dbReference type="ARBA" id="ARBA00023237"/>
    </source>
</evidence>
<dbReference type="PANTHER" id="PTHR37482">
    <property type="entry name" value="OUTER MEMBRANE PROTEIN ASSEMBLY FACTOR BAME"/>
    <property type="match status" value="1"/>
</dbReference>
<dbReference type="Proteomes" id="UP000838100">
    <property type="component" value="Unassembled WGS sequence"/>
</dbReference>
<feature type="domain" description="Outer membrane protein assembly factor BamE" evidence="5">
    <location>
        <begin position="44"/>
        <end position="111"/>
    </location>
</feature>
<evidence type="ECO:0000256" key="1">
    <source>
        <dbReference type="ARBA" id="ARBA00022729"/>
    </source>
</evidence>
<name>A0ABM9AGF9_9GAMM</name>
<proteinExistence type="inferred from homology"/>
<sequence>MILYLQDTLTGCWMQRLTTTLILLAALTACAEFPGVYKIDIAQGNVITQEMVDQLKPGMSKRQVKYIMGSPLLEDTFNNNRWDYYYAVRSQNNPKPEQTMSLYFDGDLLSHFDGNLAPESAK</sequence>
<keyword evidence="1 4" id="KW-0732">Signal</keyword>
<keyword evidence="7" id="KW-1185">Reference proteome</keyword>
<accession>A0ABM9AGF9</accession>
<dbReference type="InterPro" id="IPR026592">
    <property type="entry name" value="BamE"/>
</dbReference>
<comment type="subunit">
    <text evidence="4">Part of the Bam complex.</text>
</comment>
<dbReference type="InterPro" id="IPR007450">
    <property type="entry name" value="BamE_dom"/>
</dbReference>
<keyword evidence="2 4" id="KW-0472">Membrane</keyword>
<dbReference type="Pfam" id="PF04355">
    <property type="entry name" value="BamE"/>
    <property type="match status" value="1"/>
</dbReference>
<keyword evidence="3 4" id="KW-0998">Cell outer membrane</keyword>
<comment type="function">
    <text evidence="4">Part of the outer membrane protein assembly complex, which is involved in assembly and insertion of beta-barrel proteins into the outer membrane.</text>
</comment>
<gene>
    <name evidence="4 6" type="primary">bamE</name>
    <name evidence="6" type="ORF">SIN8267_02339</name>
</gene>
<dbReference type="HAMAP" id="MF_00925">
    <property type="entry name" value="OM_assembly_BamE"/>
    <property type="match status" value="1"/>
</dbReference>
<dbReference type="InterPro" id="IPR037873">
    <property type="entry name" value="BamE-like"/>
</dbReference>
<dbReference type="EMBL" id="CAKLPX010000002">
    <property type="protein sequence ID" value="CAH0992222.1"/>
    <property type="molecule type" value="Genomic_DNA"/>
</dbReference>